<dbReference type="InterPro" id="IPR006638">
    <property type="entry name" value="Elp3/MiaA/NifB-like_rSAM"/>
</dbReference>
<dbReference type="EC" id="2.8.4.3" evidence="9"/>
<accession>A0A2M7BPX6</accession>
<name>A0A2M7BPX6_9BACT</name>
<dbReference type="PROSITE" id="PS51918">
    <property type="entry name" value="RADICAL_SAM"/>
    <property type="match status" value="1"/>
</dbReference>
<evidence type="ECO:0000256" key="6">
    <source>
        <dbReference type="ARBA" id="ARBA00022723"/>
    </source>
</evidence>
<comment type="caution">
    <text evidence="15">The sequence shown here is derived from an EMBL/GenBank/DDBJ whole genome shotgun (WGS) entry which is preliminary data.</text>
</comment>
<evidence type="ECO:0000256" key="3">
    <source>
        <dbReference type="ARBA" id="ARBA00022485"/>
    </source>
</evidence>
<evidence type="ECO:0000256" key="12">
    <source>
        <dbReference type="ARBA" id="ARBA00081141"/>
    </source>
</evidence>
<dbReference type="InterPro" id="IPR023404">
    <property type="entry name" value="rSAM_horseshoe"/>
</dbReference>
<dbReference type="GO" id="GO:0005829">
    <property type="term" value="C:cytosol"/>
    <property type="evidence" value="ECO:0007669"/>
    <property type="project" value="TreeGrafter"/>
</dbReference>
<dbReference type="Gene3D" id="3.40.50.12160">
    <property type="entry name" value="Methylthiotransferase, N-terminal domain"/>
    <property type="match status" value="1"/>
</dbReference>
<organism evidence="15 16">
    <name type="scientific">Candidatus Shapirobacteria bacterium CG03_land_8_20_14_0_80_35_14</name>
    <dbReference type="NCBI Taxonomy" id="1974878"/>
    <lineage>
        <taxon>Bacteria</taxon>
        <taxon>Candidatus Shapironibacteriota</taxon>
    </lineage>
</organism>
<keyword evidence="3" id="KW-0004">4Fe-4S</keyword>
<dbReference type="InterPro" id="IPR005839">
    <property type="entry name" value="Methylthiotransferase"/>
</dbReference>
<dbReference type="GO" id="GO:0051539">
    <property type="term" value="F:4 iron, 4 sulfur cluster binding"/>
    <property type="evidence" value="ECO:0007669"/>
    <property type="project" value="UniProtKB-KW"/>
</dbReference>
<evidence type="ECO:0000313" key="15">
    <source>
        <dbReference type="EMBL" id="PIV07533.1"/>
    </source>
</evidence>
<comment type="cofactor">
    <cofactor evidence="1">
        <name>[4Fe-4S] cluster</name>
        <dbReference type="ChEBI" id="CHEBI:49883"/>
    </cofactor>
</comment>
<dbReference type="FunFam" id="3.40.50.12160:FF:000003">
    <property type="entry name" value="CDK5 regulatory subunit-associated protein 1"/>
    <property type="match status" value="1"/>
</dbReference>
<evidence type="ECO:0000256" key="5">
    <source>
        <dbReference type="ARBA" id="ARBA00022691"/>
    </source>
</evidence>
<dbReference type="SFLD" id="SFLDS00029">
    <property type="entry name" value="Radical_SAM"/>
    <property type="match status" value="1"/>
</dbReference>
<dbReference type="PROSITE" id="PS51449">
    <property type="entry name" value="MTTASE_N"/>
    <property type="match status" value="1"/>
</dbReference>
<dbReference type="InterPro" id="IPR038135">
    <property type="entry name" value="Methylthiotransferase_N_sf"/>
</dbReference>
<keyword evidence="8" id="KW-0411">Iron-sulfur</keyword>
<evidence type="ECO:0000256" key="10">
    <source>
        <dbReference type="ARBA" id="ARBA00068570"/>
    </source>
</evidence>
<dbReference type="Gene3D" id="3.80.30.20">
    <property type="entry name" value="tm_1862 like domain"/>
    <property type="match status" value="1"/>
</dbReference>
<dbReference type="EMBL" id="PEVB01000059">
    <property type="protein sequence ID" value="PIV07533.1"/>
    <property type="molecule type" value="Genomic_DNA"/>
</dbReference>
<gene>
    <name evidence="15" type="ORF">COS53_01920</name>
</gene>
<comment type="function">
    <text evidence="2">Catalyzes the methylthiolation of N6-(dimethylallyl)adenosine (i(6)A), leading to the formation of 2-methylthio-N6-(dimethylallyl)adenosine (ms(2)i(6)A) at position 37 in tRNAs that read codons beginning with uridine.</text>
</comment>
<keyword evidence="6" id="KW-0479">Metal-binding</keyword>
<evidence type="ECO:0000313" key="16">
    <source>
        <dbReference type="Proteomes" id="UP000229191"/>
    </source>
</evidence>
<keyword evidence="5" id="KW-0949">S-adenosyl-L-methionine</keyword>
<dbReference type="AlphaFoldDB" id="A0A2M7BPX6"/>
<dbReference type="SMART" id="SM00729">
    <property type="entry name" value="Elp3"/>
    <property type="match status" value="1"/>
</dbReference>
<dbReference type="GO" id="GO:0035597">
    <property type="term" value="F:tRNA-2-methylthio-N(6)-dimethylallyladenosine(37) synthase activity"/>
    <property type="evidence" value="ECO:0007669"/>
    <property type="project" value="UniProtKB-EC"/>
</dbReference>
<dbReference type="GO" id="GO:0046872">
    <property type="term" value="F:metal ion binding"/>
    <property type="evidence" value="ECO:0007669"/>
    <property type="project" value="UniProtKB-KW"/>
</dbReference>
<keyword evidence="4" id="KW-0808">Transferase</keyword>
<evidence type="ECO:0000256" key="2">
    <source>
        <dbReference type="ARBA" id="ARBA00003234"/>
    </source>
</evidence>
<sequence>MKKVFIKTFGCTQNVADSERIRAYYWEKGFKEVNNWQEADEVVINTCIVRESAENRAWGFINVISNFQFLISKKKKPKIIVTGCVVGAYGKKDIKGVDDWVNINKFLVWEPIRAAAAALISISTGCNNMCSYCIVPKARGKEVSKTLVTVLTEIDKAIELGFKEVVLIGQNVNSYGSDFNTDSWVHMGKKRIKSRFPELLKNVAKRNLNKISFVSSNPWDFSDELIEVIAKYKNIDRLLHLPFQSGNDEILKKMNRAYTKQEYLDLIKKIRSQISDVRFSTDIIVGFPGESEKAFLDTVDVCKKVGFEIAYINKYSPRTGTVSAKIYENDVPMKVKKERWVILDNLVNKK</sequence>
<dbReference type="PANTHER" id="PTHR43020">
    <property type="entry name" value="CDK5 REGULATORY SUBUNIT-ASSOCIATED PROTEIN 1"/>
    <property type="match status" value="1"/>
</dbReference>
<dbReference type="PANTHER" id="PTHR43020:SF2">
    <property type="entry name" value="MITOCHONDRIAL TRNA METHYLTHIOTRANSFERASE CDK5RAP1"/>
    <property type="match status" value="1"/>
</dbReference>
<dbReference type="SUPFAM" id="SSF102114">
    <property type="entry name" value="Radical SAM enzymes"/>
    <property type="match status" value="1"/>
</dbReference>
<dbReference type="Proteomes" id="UP000229191">
    <property type="component" value="Unassembled WGS sequence"/>
</dbReference>
<evidence type="ECO:0000256" key="11">
    <source>
        <dbReference type="ARBA" id="ARBA00080698"/>
    </source>
</evidence>
<dbReference type="InterPro" id="IPR058240">
    <property type="entry name" value="rSAM_sf"/>
</dbReference>
<evidence type="ECO:0000259" key="14">
    <source>
        <dbReference type="PROSITE" id="PS51918"/>
    </source>
</evidence>
<dbReference type="CDD" id="cd01335">
    <property type="entry name" value="Radical_SAM"/>
    <property type="match status" value="1"/>
</dbReference>
<dbReference type="InterPro" id="IPR013848">
    <property type="entry name" value="Methylthiotransferase_N"/>
</dbReference>
<evidence type="ECO:0000256" key="1">
    <source>
        <dbReference type="ARBA" id="ARBA00001966"/>
    </source>
</evidence>
<reference evidence="16" key="1">
    <citation type="submission" date="2017-09" db="EMBL/GenBank/DDBJ databases">
        <title>Depth-based differentiation of microbial function through sediment-hosted aquifers and enrichment of novel symbionts in the deep terrestrial subsurface.</title>
        <authorList>
            <person name="Probst A.J."/>
            <person name="Ladd B."/>
            <person name="Jarett J.K."/>
            <person name="Geller-Mcgrath D.E."/>
            <person name="Sieber C.M.K."/>
            <person name="Emerson J.B."/>
            <person name="Anantharaman K."/>
            <person name="Thomas B.C."/>
            <person name="Malmstrom R."/>
            <person name="Stieglmeier M."/>
            <person name="Klingl A."/>
            <person name="Woyke T."/>
            <person name="Ryan C.M."/>
            <person name="Banfield J.F."/>
        </authorList>
    </citation>
    <scope>NUCLEOTIDE SEQUENCE [LARGE SCALE GENOMIC DNA]</scope>
</reference>
<dbReference type="SFLD" id="SFLDG01082">
    <property type="entry name" value="B12-binding_domain_containing"/>
    <property type="match status" value="1"/>
</dbReference>
<dbReference type="Pfam" id="PF00919">
    <property type="entry name" value="UPF0004"/>
    <property type="match status" value="1"/>
</dbReference>
<feature type="domain" description="MTTase N-terminal" evidence="13">
    <location>
        <begin position="2"/>
        <end position="117"/>
    </location>
</feature>
<protein>
    <recommendedName>
        <fullName evidence="10">tRNA-2-methylthio-N(6)-dimethylallyladenosine synthase</fullName>
        <ecNumber evidence="9">2.8.4.3</ecNumber>
    </recommendedName>
    <alternativeName>
        <fullName evidence="12">(Dimethylallyl)adenosine tRNA methylthiotransferase MiaB</fullName>
    </alternativeName>
    <alternativeName>
        <fullName evidence="11">tRNA-i(6)A37 methylthiotransferase</fullName>
    </alternativeName>
</protein>
<evidence type="ECO:0000256" key="4">
    <source>
        <dbReference type="ARBA" id="ARBA00022679"/>
    </source>
</evidence>
<evidence type="ECO:0000259" key="13">
    <source>
        <dbReference type="PROSITE" id="PS51449"/>
    </source>
</evidence>
<dbReference type="NCBIfam" id="TIGR00089">
    <property type="entry name" value="MiaB/RimO family radical SAM methylthiotransferase"/>
    <property type="match status" value="1"/>
</dbReference>
<proteinExistence type="predicted"/>
<evidence type="ECO:0000256" key="7">
    <source>
        <dbReference type="ARBA" id="ARBA00023004"/>
    </source>
</evidence>
<dbReference type="InterPro" id="IPR007197">
    <property type="entry name" value="rSAM"/>
</dbReference>
<dbReference type="FunFam" id="3.80.30.20:FF:000001">
    <property type="entry name" value="tRNA-2-methylthio-N(6)-dimethylallyladenosine synthase 2"/>
    <property type="match status" value="1"/>
</dbReference>
<dbReference type="PROSITE" id="PS01278">
    <property type="entry name" value="MTTASE_RADICAL"/>
    <property type="match status" value="1"/>
</dbReference>
<feature type="domain" description="Radical SAM core" evidence="14">
    <location>
        <begin position="112"/>
        <end position="350"/>
    </location>
</feature>
<evidence type="ECO:0000256" key="8">
    <source>
        <dbReference type="ARBA" id="ARBA00023014"/>
    </source>
</evidence>
<dbReference type="InterPro" id="IPR020612">
    <property type="entry name" value="Methylthiotransferase_CS"/>
</dbReference>
<evidence type="ECO:0000256" key="9">
    <source>
        <dbReference type="ARBA" id="ARBA00033765"/>
    </source>
</evidence>
<keyword evidence="7" id="KW-0408">Iron</keyword>
<dbReference type="Pfam" id="PF04055">
    <property type="entry name" value="Radical_SAM"/>
    <property type="match status" value="1"/>
</dbReference>